<comment type="caution">
    <text evidence="10">The sequence shown here is derived from an EMBL/GenBank/DDBJ whole genome shotgun (WGS) entry which is preliminary data.</text>
</comment>
<feature type="coiled-coil region" evidence="8">
    <location>
        <begin position="1432"/>
        <end position="1642"/>
    </location>
</feature>
<keyword evidence="6" id="KW-0206">Cytoskeleton</keyword>
<feature type="region of interest" description="Disordered" evidence="9">
    <location>
        <begin position="289"/>
        <end position="310"/>
    </location>
</feature>
<feature type="coiled-coil region" evidence="8">
    <location>
        <begin position="1736"/>
        <end position="1879"/>
    </location>
</feature>
<dbReference type="Proteomes" id="UP001549921">
    <property type="component" value="Unassembled WGS sequence"/>
</dbReference>
<feature type="coiled-coil region" evidence="8">
    <location>
        <begin position="1988"/>
        <end position="2037"/>
    </location>
</feature>
<feature type="coiled-coil region" evidence="8">
    <location>
        <begin position="1233"/>
        <end position="1260"/>
    </location>
</feature>
<comment type="subcellular location">
    <subcellularLocation>
        <location evidence="1">Cytoplasm</location>
        <location evidence="1">Cytoskeleton</location>
        <location evidence="1">Cilium basal body</location>
    </subcellularLocation>
    <subcellularLocation>
        <location evidence="2">Cytoplasm</location>
        <location evidence="2">Cytoskeleton</location>
        <location evidence="2">Microtubule organizing center</location>
        <location evidence="2">Centrosome</location>
    </subcellularLocation>
</comment>
<evidence type="ECO:0000256" key="5">
    <source>
        <dbReference type="ARBA" id="ARBA00023054"/>
    </source>
</evidence>
<evidence type="ECO:0000256" key="9">
    <source>
        <dbReference type="SAM" id="MobiDB-lite"/>
    </source>
</evidence>
<evidence type="ECO:0008006" key="12">
    <source>
        <dbReference type="Google" id="ProtNLM"/>
    </source>
</evidence>
<feature type="region of interest" description="Disordered" evidence="9">
    <location>
        <begin position="68"/>
        <end position="97"/>
    </location>
</feature>
<feature type="compositionally biased region" description="Polar residues" evidence="9">
    <location>
        <begin position="2050"/>
        <end position="2061"/>
    </location>
</feature>
<feature type="coiled-coil region" evidence="8">
    <location>
        <begin position="107"/>
        <end position="224"/>
    </location>
</feature>
<dbReference type="PANTHER" id="PTHR18879">
    <property type="entry name" value="CENTROSOMAL PROTEIN OF 290 KDA"/>
    <property type="match status" value="1"/>
</dbReference>
<dbReference type="InterPro" id="IPR026201">
    <property type="entry name" value="Cep290"/>
</dbReference>
<proteinExistence type="predicted"/>
<feature type="coiled-coil region" evidence="8">
    <location>
        <begin position="1910"/>
        <end position="1961"/>
    </location>
</feature>
<evidence type="ECO:0000256" key="1">
    <source>
        <dbReference type="ARBA" id="ARBA00004120"/>
    </source>
</evidence>
<reference evidence="10 11" key="1">
    <citation type="submission" date="2024-06" db="EMBL/GenBank/DDBJ databases">
        <title>A chromosome-level genome assembly of beet webworm, Loxostege sticticalis.</title>
        <authorList>
            <person name="Zhang Y."/>
        </authorList>
    </citation>
    <scope>NUCLEOTIDE SEQUENCE [LARGE SCALE GENOMIC DNA]</scope>
    <source>
        <strain evidence="10">AQ028</strain>
        <tissue evidence="10">Male pupae</tissue>
    </source>
</reference>
<evidence type="ECO:0000256" key="3">
    <source>
        <dbReference type="ARBA" id="ARBA00022490"/>
    </source>
</evidence>
<gene>
    <name evidence="10" type="ORF">ABMA28_000873</name>
</gene>
<sequence>MAETDWREILSFSQRELIQADKEKLCESLSWMEADDIELNFSDLKTLFRLAQDILKYKSEQVNNLRGQLETVQRKSSKSKSKGTHVESPSKGSDSVLDTITHQEEVIKANKEILEQLYADIAELEGKKNKLEDDKDNVDRDSESSRDVLSEINEVAQLENEITMKNRHIRKLLSDVKVLEEENTKLKEKLTVFKNKLTEATNLIENLTEQLFALNNESSQLKDMLGKTEESKSHLCIEIESLKKELLKKDSNKDSMYNEIKSKVQHWKNIARSKKAEIEALSNENAELKENLSRTSQPASPQKTRQRDAEERKIMELQLKLSEASKQIEESADLIEQLKIENDQLKSLAEESVEAPVSETKNESDDNKQRSLIIKLKKKVKSLSVALQEAEEMIVVRDKELAEITSQLQLVQSDEGIKALLEGLKNKKRQLKFKDEGIKSLVQEVNTLNQTVDDLQLENESFRQKLNIPRGEKIPTKGILKKFYETEENYNKASKILKKIENKLTQAELDNRGLKTKCNKLINMLNEMGYAKEKIDQIMQESEYYTDVNDAGSQKSPNLNKDMLVSCNCEADMQEIADENEGLRKALQEILNFLKDNSTTSSGVLSLECPSLDAMLQSMEARHAAGWFAPHMATVMELRAALGGRDALLTALHDARKVTFDVMAQLSKETQKSQELENKLEEIESKQKTEITSDENEKQKIDIPAKIKISEFGSWMSFEEDSKIDFNHKGHLESHVAKRNASYEDYLKQGLGYFHEKFRTLFQKMTSIVVETADQQNKWSIQEEQYKAQIENLRAQLFQQEEEDISEDSPGLIPIHSSSSLERKCSYLEESYKYIRTTNENMKNEILESKKESMLLTLDYETQIQSLMLIIANLFDKLRSSISIDLFWNQNVALNQALTNHRKLLEEIIRKEETHDFFKSLEDLKIDIINNLRKDLQYNEIKGNEHQIKSILNDTAQTVMKRQLEEVCAELEKRDEKMKMLESKNIELQETQSKLIDSNMVTTTKEEIDLMKTQLHKLAEENKILKEHCQHVESQLDIALLQLQDGQQRQMSNDIEINMLRHQILDLQAVGDNKAIIARLSGEVLVAHLQASESHKKIERLSASLNKEKQSRVEAEEMLKARQKVFDIYALRYESKFRYMYEVMQVLRQQYHGSLPIASIENYLNKVEDLNRKTRAADEKLQDIEDLHFNLMTKHSVFEQILDLSKNKCIEEEDGCPHKLKYMVMEGIHSREEKHYQEKLKIIEQSRDELLKNCNELENTLVLVNQGFEKSNISTKKINGGDVPKLELEDVQSDEDSSTRKSRTVTLEKPQVLVPMQPPNGKSNGTEKKTDIKPNKLNQVQEVHEKVEKANVYVQTESVILRKEVKLIQTEGDQEISVLKNKIVALKSENDKMKKELNDTAILTNRHLDEINKIHTEQINMKTKIENLVDSNKQKDMANERLRTTLEELRRQNDDFRSAQMTQRNKLRDAANEENKSLLLAIKQLENDRNSTVLEYQELLQTERNEFSKSMKELNSKIIDLQHKLDSKENDTNSSHAEAVKEVISKYTRKIASLEDKCFKAQSELDSCRTELITYQSEVDRWKDLAIERLAKMEQLNSQLEERHSHEVESYKAENQHWLSQLNDTQREHSELRSRLTEQKALFVKQLSDKDAIIEQLRSAVHSLKTQILSMQTMISVNDPSFDLSAIVEVDESSDMISHGSERLELKFDSTIDLRDMDDVIRMPASSTAIWQEPVIERLRQEKQFASKQNAILRRQIKALAARERRARLDAQNLKNQVFRITTSGSRAVTAESAALQSKIASLQAQLTSARRDSSSSIALWDKWKRAQQSAERWQARYEEKCQEVRKLEGSLNLAKSAVARLEKEKRLLLSRLSEVKHEKQLTIEKQDSEVLEKYRPSERDSMSPPPVSARALLDRVQAQQRRIAALEVAEKGNELLVSEYERALAEITSLKGQVLKLESTLLESQIRTPLQTTQDAQPEVEYWKSYCEMLKEENVQLNMRVNALETAPATANQHRVNDLEQTVLTLRGLVSKLQAEQRSSAVQKRVDSRPNSGRSSTSVTDKSRKQVESHRIELANLKRSLQDKDLLLEKSKEMLKIAAEREDELLRENAFLRRRLDDLSSHKGGFLSA</sequence>
<keyword evidence="5 8" id="KW-0175">Coiled coil</keyword>
<feature type="coiled-coil region" evidence="8">
    <location>
        <begin position="438"/>
        <end position="465"/>
    </location>
</feature>
<keyword evidence="7" id="KW-0966">Cell projection</keyword>
<dbReference type="GO" id="GO:0005813">
    <property type="term" value="C:centrosome"/>
    <property type="evidence" value="ECO:0007669"/>
    <property type="project" value="UniProtKB-SubCell"/>
</dbReference>
<evidence type="ECO:0000313" key="11">
    <source>
        <dbReference type="Proteomes" id="UP001549921"/>
    </source>
</evidence>
<organism evidence="10 11">
    <name type="scientific">Loxostege sticticalis</name>
    <name type="common">Beet webworm moth</name>
    <dbReference type="NCBI Taxonomy" id="481309"/>
    <lineage>
        <taxon>Eukaryota</taxon>
        <taxon>Metazoa</taxon>
        <taxon>Ecdysozoa</taxon>
        <taxon>Arthropoda</taxon>
        <taxon>Hexapoda</taxon>
        <taxon>Insecta</taxon>
        <taxon>Pterygota</taxon>
        <taxon>Neoptera</taxon>
        <taxon>Endopterygota</taxon>
        <taxon>Lepidoptera</taxon>
        <taxon>Glossata</taxon>
        <taxon>Ditrysia</taxon>
        <taxon>Pyraloidea</taxon>
        <taxon>Crambidae</taxon>
        <taxon>Pyraustinae</taxon>
        <taxon>Loxostege</taxon>
    </lineage>
</organism>
<feature type="compositionally biased region" description="Polar residues" evidence="9">
    <location>
        <begin position="293"/>
        <end position="303"/>
    </location>
</feature>
<feature type="coiled-coil region" evidence="8">
    <location>
        <begin position="961"/>
        <end position="1035"/>
    </location>
</feature>
<feature type="coiled-coil region" evidence="8">
    <location>
        <begin position="1160"/>
        <end position="1187"/>
    </location>
</feature>
<keyword evidence="3" id="KW-0963">Cytoplasm</keyword>
<protein>
    <recommendedName>
        <fullName evidence="12">Centrosomal protein of 290 kDa</fullName>
    </recommendedName>
</protein>
<dbReference type="PANTHER" id="PTHR18879:SF20">
    <property type="entry name" value="CENTROSOMAL PROTEIN OF 290 KDA"/>
    <property type="match status" value="1"/>
</dbReference>
<evidence type="ECO:0000256" key="2">
    <source>
        <dbReference type="ARBA" id="ARBA00004300"/>
    </source>
</evidence>
<evidence type="ECO:0000256" key="4">
    <source>
        <dbReference type="ARBA" id="ARBA00022794"/>
    </source>
</evidence>
<feature type="coiled-coil region" evidence="8">
    <location>
        <begin position="776"/>
        <end position="803"/>
    </location>
</feature>
<evidence type="ECO:0000256" key="8">
    <source>
        <dbReference type="SAM" id="Coils"/>
    </source>
</evidence>
<feature type="region of interest" description="Disordered" evidence="9">
    <location>
        <begin position="2040"/>
        <end position="2068"/>
    </location>
</feature>
<evidence type="ECO:0000313" key="10">
    <source>
        <dbReference type="EMBL" id="KAL0832687.1"/>
    </source>
</evidence>
<keyword evidence="4" id="KW-0970">Cilium biogenesis/degradation</keyword>
<dbReference type="EMBL" id="JBEDNZ010000010">
    <property type="protein sequence ID" value="KAL0832687.1"/>
    <property type="molecule type" value="Genomic_DNA"/>
</dbReference>
<evidence type="ECO:0000256" key="7">
    <source>
        <dbReference type="ARBA" id="ARBA00023273"/>
    </source>
</evidence>
<accession>A0ABD0T3T4</accession>
<dbReference type="GO" id="GO:0030030">
    <property type="term" value="P:cell projection organization"/>
    <property type="evidence" value="ECO:0007669"/>
    <property type="project" value="UniProtKB-KW"/>
</dbReference>
<feature type="coiled-coil region" evidence="8">
    <location>
        <begin position="490"/>
        <end position="517"/>
    </location>
</feature>
<name>A0ABD0T3T4_LOXSC</name>
<feature type="coiled-coil region" evidence="8">
    <location>
        <begin position="2089"/>
        <end position="2123"/>
    </location>
</feature>
<evidence type="ECO:0000256" key="6">
    <source>
        <dbReference type="ARBA" id="ARBA00023212"/>
    </source>
</evidence>